<comment type="caution">
    <text evidence="1">The sequence shown here is derived from an EMBL/GenBank/DDBJ whole genome shotgun (WGS) entry which is preliminary data.</text>
</comment>
<evidence type="ECO:0000313" key="2">
    <source>
        <dbReference type="Proteomes" id="UP000232323"/>
    </source>
</evidence>
<evidence type="ECO:0000313" key="1">
    <source>
        <dbReference type="EMBL" id="GAX84510.1"/>
    </source>
</evidence>
<name>A0A250XNY7_9CHLO</name>
<dbReference type="Proteomes" id="UP000232323">
    <property type="component" value="Unassembled WGS sequence"/>
</dbReference>
<reference evidence="1 2" key="1">
    <citation type="submission" date="2017-08" db="EMBL/GenBank/DDBJ databases">
        <title>Acidophilic green algal genome provides insights into adaptation to an acidic environment.</title>
        <authorList>
            <person name="Hirooka S."/>
            <person name="Hirose Y."/>
            <person name="Kanesaki Y."/>
            <person name="Higuchi S."/>
            <person name="Fujiwara T."/>
            <person name="Onuma R."/>
            <person name="Era A."/>
            <person name="Ohbayashi R."/>
            <person name="Uzuka A."/>
            <person name="Nozaki H."/>
            <person name="Yoshikawa H."/>
            <person name="Miyagishima S.Y."/>
        </authorList>
    </citation>
    <scope>NUCLEOTIDE SEQUENCE [LARGE SCALE GENOMIC DNA]</scope>
    <source>
        <strain evidence="1 2">NIES-2499</strain>
    </source>
</reference>
<accession>A0A250XNY7</accession>
<keyword evidence="2" id="KW-1185">Reference proteome</keyword>
<gene>
    <name evidence="1" type="ORF">CEUSTIGMA_g11930.t1</name>
</gene>
<sequence>MLLAHVFVITSPEGCGRSKARAAIRDRTACLLERSNVVRNVEHVSADFEPSFVSGSDLGALVDLEPSNTREDVGMRGQVRTMHLREVSNALKHLAALRRIAASDSSGFSMVLEDDSVFARPDEDVGRSISAVIEATSKCTDLVFLSLFSRNGSTSFDDAGFCDAEDPGLPACDAYLVTRSGAARLAEQYLPVRFPAALQLTYLLRCAKTDHGTSYASIAVPNVFFDGSKAGLVTSSLTANNLLVWNQAYCRMRVLLSEGDDARLRAESEALLESIGYKEHPDVLVLIGDVQSTLGDLALARASYAAALEAYERDDCVVNTSSAFMRNYIAAYRPQCFFHRRMYFNILSIVSFLRSIVNFLRSIVNFLRSIVSFLRSIVSFLRSIVNFLRSIVNFLRSIVSFLRSIVSFLRSIVSFLRSSIVVNIDVSVLRRDQAASSDRRGGKTAHRRGCCDDCVQTLLRQSHAGSHDVDVAHDGAEGCVEPTALEVQPDEDHGEQSEYQKLDDALDIDGGLHVY</sequence>
<dbReference type="OrthoDB" id="562138at2759"/>
<dbReference type="EMBL" id="BEGY01000127">
    <property type="protein sequence ID" value="GAX84510.1"/>
    <property type="molecule type" value="Genomic_DNA"/>
</dbReference>
<protein>
    <submittedName>
        <fullName evidence="1">Uncharacterized protein</fullName>
    </submittedName>
</protein>
<proteinExistence type="predicted"/>
<dbReference type="AlphaFoldDB" id="A0A250XNY7"/>
<organism evidence="1 2">
    <name type="scientific">Chlamydomonas eustigma</name>
    <dbReference type="NCBI Taxonomy" id="1157962"/>
    <lineage>
        <taxon>Eukaryota</taxon>
        <taxon>Viridiplantae</taxon>
        <taxon>Chlorophyta</taxon>
        <taxon>core chlorophytes</taxon>
        <taxon>Chlorophyceae</taxon>
        <taxon>CS clade</taxon>
        <taxon>Chlamydomonadales</taxon>
        <taxon>Chlamydomonadaceae</taxon>
        <taxon>Chlamydomonas</taxon>
    </lineage>
</organism>